<evidence type="ECO:0000259" key="8">
    <source>
        <dbReference type="PROSITE" id="PS51352"/>
    </source>
</evidence>
<evidence type="ECO:0000256" key="1">
    <source>
        <dbReference type="ARBA" id="ARBA00006347"/>
    </source>
</evidence>
<gene>
    <name evidence="9" type="ORF">DUNSADRAFT_11617</name>
</gene>
<proteinExistence type="inferred from homology"/>
<feature type="domain" description="Thioredoxin" evidence="8">
    <location>
        <begin position="19"/>
        <end position="140"/>
    </location>
</feature>
<dbReference type="Pfam" id="PF00085">
    <property type="entry name" value="Thioredoxin"/>
    <property type="match status" value="1"/>
</dbReference>
<dbReference type="Proteomes" id="UP000815325">
    <property type="component" value="Unassembled WGS sequence"/>
</dbReference>
<evidence type="ECO:0000313" key="10">
    <source>
        <dbReference type="Proteomes" id="UP000815325"/>
    </source>
</evidence>
<keyword evidence="3" id="KW-0677">Repeat</keyword>
<comment type="similarity">
    <text evidence="1 6">Belongs to the protein disulfide isomerase family.</text>
</comment>
<sequence length="140" mass="15084">MHRSTLSAVLFGALLLSALPFGVKADEYDDDLDAEDSADAPVEEDGVKVLTDSNFADTVANNKYVLAEFYAPWCGHCKNLAPQYAAAAKMLKEKDPSIVLGKLDATKETASAKQHGIKGYPTIKWFVDGQATEYGGPRDA</sequence>
<feature type="signal peptide" evidence="7">
    <location>
        <begin position="1"/>
        <end position="25"/>
    </location>
</feature>
<dbReference type="EMBL" id="MU069870">
    <property type="protein sequence ID" value="KAF5832480.1"/>
    <property type="molecule type" value="Genomic_DNA"/>
</dbReference>
<evidence type="ECO:0000256" key="7">
    <source>
        <dbReference type="SAM" id="SignalP"/>
    </source>
</evidence>
<dbReference type="InterPro" id="IPR036249">
    <property type="entry name" value="Thioredoxin-like_sf"/>
</dbReference>
<dbReference type="PROSITE" id="PS00194">
    <property type="entry name" value="THIOREDOXIN_1"/>
    <property type="match status" value="1"/>
</dbReference>
<dbReference type="NCBIfam" id="TIGR01126">
    <property type="entry name" value="pdi_dom"/>
    <property type="match status" value="1"/>
</dbReference>
<dbReference type="CDD" id="cd02961">
    <property type="entry name" value="PDI_a_family"/>
    <property type="match status" value="1"/>
</dbReference>
<comment type="caution">
    <text evidence="9">The sequence shown here is derived from an EMBL/GenBank/DDBJ whole genome shotgun (WGS) entry which is preliminary data.</text>
</comment>
<keyword evidence="2 7" id="KW-0732">Signal</keyword>
<dbReference type="PROSITE" id="PS51352">
    <property type="entry name" value="THIOREDOXIN_2"/>
    <property type="match status" value="1"/>
</dbReference>
<protein>
    <submittedName>
        <fullName evidence="9">Thioredoxin-like protein</fullName>
    </submittedName>
</protein>
<evidence type="ECO:0000256" key="3">
    <source>
        <dbReference type="ARBA" id="ARBA00022737"/>
    </source>
</evidence>
<evidence type="ECO:0000256" key="5">
    <source>
        <dbReference type="ARBA" id="ARBA00023235"/>
    </source>
</evidence>
<reference evidence="9" key="1">
    <citation type="submission" date="2017-08" db="EMBL/GenBank/DDBJ databases">
        <authorList>
            <person name="Polle J.E."/>
            <person name="Barry K."/>
            <person name="Cushman J."/>
            <person name="Schmutz J."/>
            <person name="Tran D."/>
            <person name="Hathwaick L.T."/>
            <person name="Yim W.C."/>
            <person name="Jenkins J."/>
            <person name="Mckie-Krisberg Z.M."/>
            <person name="Prochnik S."/>
            <person name="Lindquist E."/>
            <person name="Dockter R.B."/>
            <person name="Adam C."/>
            <person name="Molina H."/>
            <person name="Bunkerborg J."/>
            <person name="Jin E."/>
            <person name="Buchheim M."/>
            <person name="Magnuson J."/>
        </authorList>
    </citation>
    <scope>NUCLEOTIDE SEQUENCE</scope>
    <source>
        <strain evidence="9">CCAP 19/18</strain>
    </source>
</reference>
<feature type="chain" id="PRO_5045358055" evidence="7">
    <location>
        <begin position="26"/>
        <end position="140"/>
    </location>
</feature>
<dbReference type="SUPFAM" id="SSF52833">
    <property type="entry name" value="Thioredoxin-like"/>
    <property type="match status" value="1"/>
</dbReference>
<dbReference type="InterPro" id="IPR005788">
    <property type="entry name" value="PDI_thioredoxin-like_dom"/>
</dbReference>
<dbReference type="PRINTS" id="PR00421">
    <property type="entry name" value="THIOREDOXIN"/>
</dbReference>
<evidence type="ECO:0000256" key="4">
    <source>
        <dbReference type="ARBA" id="ARBA00023157"/>
    </source>
</evidence>
<keyword evidence="5" id="KW-0413">Isomerase</keyword>
<evidence type="ECO:0000256" key="6">
    <source>
        <dbReference type="RuleBase" id="RU004208"/>
    </source>
</evidence>
<dbReference type="InterPro" id="IPR017937">
    <property type="entry name" value="Thioredoxin_CS"/>
</dbReference>
<dbReference type="Gene3D" id="3.40.30.10">
    <property type="entry name" value="Glutaredoxin"/>
    <property type="match status" value="1"/>
</dbReference>
<dbReference type="PANTHER" id="PTHR18929:SF246">
    <property type="entry name" value="PROTEIN DISULFIDE ISOMERASE-LIKE 1-4"/>
    <property type="match status" value="1"/>
</dbReference>
<evidence type="ECO:0000313" key="9">
    <source>
        <dbReference type="EMBL" id="KAF5832480.1"/>
    </source>
</evidence>
<dbReference type="InterPro" id="IPR013766">
    <property type="entry name" value="Thioredoxin_domain"/>
</dbReference>
<keyword evidence="10" id="KW-1185">Reference proteome</keyword>
<evidence type="ECO:0000256" key="2">
    <source>
        <dbReference type="ARBA" id="ARBA00022729"/>
    </source>
</evidence>
<name>A0ABQ7GD08_DUNSA</name>
<keyword evidence="4" id="KW-1015">Disulfide bond</keyword>
<accession>A0ABQ7GD08</accession>
<dbReference type="PANTHER" id="PTHR18929">
    <property type="entry name" value="PROTEIN DISULFIDE ISOMERASE"/>
    <property type="match status" value="1"/>
</dbReference>
<organism evidence="9 10">
    <name type="scientific">Dunaliella salina</name>
    <name type="common">Green alga</name>
    <name type="synonym">Protococcus salinus</name>
    <dbReference type="NCBI Taxonomy" id="3046"/>
    <lineage>
        <taxon>Eukaryota</taxon>
        <taxon>Viridiplantae</taxon>
        <taxon>Chlorophyta</taxon>
        <taxon>core chlorophytes</taxon>
        <taxon>Chlorophyceae</taxon>
        <taxon>CS clade</taxon>
        <taxon>Chlamydomonadales</taxon>
        <taxon>Dunaliellaceae</taxon>
        <taxon>Dunaliella</taxon>
    </lineage>
</organism>